<dbReference type="InterPro" id="IPR008197">
    <property type="entry name" value="WAP_dom"/>
</dbReference>
<dbReference type="GO" id="GO:0005576">
    <property type="term" value="C:extracellular region"/>
    <property type="evidence" value="ECO:0007669"/>
    <property type="project" value="InterPro"/>
</dbReference>
<dbReference type="AlphaFoldDB" id="A0A8C8SKV8"/>
<dbReference type="PRINTS" id="PR00003">
    <property type="entry name" value="4DISULPHCORE"/>
</dbReference>
<dbReference type="SMART" id="SM00217">
    <property type="entry name" value="WAP"/>
    <property type="match status" value="1"/>
</dbReference>
<evidence type="ECO:0000259" key="1">
    <source>
        <dbReference type="PROSITE" id="PS51390"/>
    </source>
</evidence>
<dbReference type="GO" id="GO:0030414">
    <property type="term" value="F:peptidase inhibitor activity"/>
    <property type="evidence" value="ECO:0007669"/>
    <property type="project" value="InterPro"/>
</dbReference>
<proteinExistence type="predicted"/>
<reference evidence="2" key="1">
    <citation type="submission" date="2025-08" db="UniProtKB">
        <authorList>
            <consortium name="Ensembl"/>
        </authorList>
    </citation>
    <scope>IDENTIFICATION</scope>
</reference>
<dbReference type="InterPro" id="IPR036645">
    <property type="entry name" value="Elafin-like_sf"/>
</dbReference>
<dbReference type="Proteomes" id="UP000694393">
    <property type="component" value="Unplaced"/>
</dbReference>
<reference evidence="2" key="2">
    <citation type="submission" date="2025-09" db="UniProtKB">
        <authorList>
            <consortium name="Ensembl"/>
        </authorList>
    </citation>
    <scope>IDENTIFICATION</scope>
</reference>
<name>A0A8C8SKV8_9SAUR</name>
<evidence type="ECO:0000313" key="2">
    <source>
        <dbReference type="Ensembl" id="ENSPCEP00000020435.1"/>
    </source>
</evidence>
<dbReference type="Pfam" id="PF00095">
    <property type="entry name" value="WAP"/>
    <property type="match status" value="1"/>
</dbReference>
<keyword evidence="3" id="KW-1185">Reference proteome</keyword>
<dbReference type="Gene3D" id="4.10.75.10">
    <property type="entry name" value="Elafin-like"/>
    <property type="match status" value="1"/>
</dbReference>
<organism evidence="2 3">
    <name type="scientific">Pelusios castaneus</name>
    <name type="common">West African mud turtle</name>
    <dbReference type="NCBI Taxonomy" id="367368"/>
    <lineage>
        <taxon>Eukaryota</taxon>
        <taxon>Metazoa</taxon>
        <taxon>Chordata</taxon>
        <taxon>Craniata</taxon>
        <taxon>Vertebrata</taxon>
        <taxon>Euteleostomi</taxon>
        <taxon>Archelosauria</taxon>
        <taxon>Testudinata</taxon>
        <taxon>Testudines</taxon>
        <taxon>Pleurodira</taxon>
        <taxon>Pelomedusidae</taxon>
        <taxon>Pelusios</taxon>
    </lineage>
</organism>
<sequence>STLICLLVTEKPGTCPLIQISCLMLNPPNKCQKDSECPDTKKCCMSSCGKDCLQP</sequence>
<accession>A0A8C8SKV8</accession>
<dbReference type="Ensembl" id="ENSPCET00000021134.1">
    <property type="protein sequence ID" value="ENSPCEP00000020435.1"/>
    <property type="gene ID" value="ENSPCEG00000015799.1"/>
</dbReference>
<feature type="domain" description="WAP" evidence="1">
    <location>
        <begin position="8"/>
        <end position="55"/>
    </location>
</feature>
<dbReference type="FunFam" id="4.10.75.10:FF:000001">
    <property type="entry name" value="Anosmin 1"/>
    <property type="match status" value="1"/>
</dbReference>
<protein>
    <recommendedName>
        <fullName evidence="1">WAP domain-containing protein</fullName>
    </recommendedName>
</protein>
<evidence type="ECO:0000313" key="3">
    <source>
        <dbReference type="Proteomes" id="UP000694393"/>
    </source>
</evidence>
<dbReference type="SUPFAM" id="SSF57256">
    <property type="entry name" value="Elafin-like"/>
    <property type="match status" value="1"/>
</dbReference>
<dbReference type="PROSITE" id="PS51390">
    <property type="entry name" value="WAP"/>
    <property type="match status" value="1"/>
</dbReference>